<dbReference type="Pfam" id="PF03061">
    <property type="entry name" value="4HBT"/>
    <property type="match status" value="1"/>
</dbReference>
<evidence type="ECO:0000313" key="3">
    <source>
        <dbReference type="Proteomes" id="UP000563426"/>
    </source>
</evidence>
<name>A0A3A8I1D7_9BACT</name>
<evidence type="ECO:0000313" key="2">
    <source>
        <dbReference type="EMBL" id="NOK35620.1"/>
    </source>
</evidence>
<dbReference type="EMBL" id="JABFJV010000119">
    <property type="protein sequence ID" value="NOK35620.1"/>
    <property type="molecule type" value="Genomic_DNA"/>
</dbReference>
<accession>A0A3A8I1D7</accession>
<dbReference type="SUPFAM" id="SSF54637">
    <property type="entry name" value="Thioesterase/thiol ester dehydrase-isomerase"/>
    <property type="match status" value="1"/>
</dbReference>
<comment type="caution">
    <text evidence="2">The sequence shown here is derived from an EMBL/GenBank/DDBJ whole genome shotgun (WGS) entry which is preliminary data.</text>
</comment>
<dbReference type="RefSeq" id="WP_120526202.1">
    <property type="nucleotide sequence ID" value="NZ_JABFJV010000119.1"/>
</dbReference>
<gene>
    <name evidence="2" type="ORF">HMI49_20685</name>
</gene>
<proteinExistence type="predicted"/>
<dbReference type="Proteomes" id="UP000563426">
    <property type="component" value="Unassembled WGS sequence"/>
</dbReference>
<feature type="domain" description="Thioesterase" evidence="1">
    <location>
        <begin position="65"/>
        <end position="138"/>
    </location>
</feature>
<reference evidence="2 3" key="1">
    <citation type="submission" date="2020-05" db="EMBL/GenBank/DDBJ databases">
        <authorList>
            <person name="Whitworth D."/>
        </authorList>
    </citation>
    <scope>NUCLEOTIDE SEQUENCE [LARGE SCALE GENOMIC DNA]</scope>
    <source>
        <strain evidence="2 3">AB043B</strain>
    </source>
</reference>
<keyword evidence="3" id="KW-1185">Reference proteome</keyword>
<dbReference type="GO" id="GO:0016790">
    <property type="term" value="F:thiolester hydrolase activity"/>
    <property type="evidence" value="ECO:0007669"/>
    <property type="project" value="UniProtKB-ARBA"/>
</dbReference>
<dbReference type="OrthoDB" id="8809459at2"/>
<organism evidence="2 3">
    <name type="scientific">Corallococcus exercitus</name>
    <dbReference type="NCBI Taxonomy" id="2316736"/>
    <lineage>
        <taxon>Bacteria</taxon>
        <taxon>Pseudomonadati</taxon>
        <taxon>Myxococcota</taxon>
        <taxon>Myxococcia</taxon>
        <taxon>Myxococcales</taxon>
        <taxon>Cystobacterineae</taxon>
        <taxon>Myxococcaceae</taxon>
        <taxon>Corallococcus</taxon>
    </lineage>
</organism>
<dbReference type="AlphaFoldDB" id="A0A3A8I1D7"/>
<dbReference type="CDD" id="cd03443">
    <property type="entry name" value="PaaI_thioesterase"/>
    <property type="match status" value="1"/>
</dbReference>
<protein>
    <submittedName>
        <fullName evidence="2">PaaI family thioesterase</fullName>
    </submittedName>
</protein>
<dbReference type="Gene3D" id="3.10.129.10">
    <property type="entry name" value="Hotdog Thioesterase"/>
    <property type="match status" value="1"/>
</dbReference>
<dbReference type="InterPro" id="IPR006683">
    <property type="entry name" value="Thioestr_dom"/>
</dbReference>
<evidence type="ECO:0000259" key="1">
    <source>
        <dbReference type="Pfam" id="PF03061"/>
    </source>
</evidence>
<dbReference type="InterPro" id="IPR029069">
    <property type="entry name" value="HotDog_dom_sf"/>
</dbReference>
<sequence length="160" mass="16940">MSDTPSVAPSSPSQAQLDRFAELFNQSLTLRHFGARMSFPEGRKVVVELPEVQPQHRGGLGASAVNGGVLSALFDFAIGCTPALRDPTRRCATVQLSMSFERPATGNHLRVEAVIDNGGPSTVFASAKLMDAEGRVCARCQGVVRVSSQPWASGESPATN</sequence>